<dbReference type="STRING" id="1219360.GCA_001571305_03713"/>
<dbReference type="InterPro" id="IPR021259">
    <property type="entry name" value="DUF2817"/>
</dbReference>
<comment type="caution">
    <text evidence="2">The sequence shown here is derived from an EMBL/GenBank/DDBJ whole genome shotgun (WGS) entry which is preliminary data.</text>
</comment>
<reference evidence="1 4" key="2">
    <citation type="journal article" date="2020" name="FEMS Microbiol. Ecol.">
        <title>Temporal dynamics of bacterial communities during seed development and maturation.</title>
        <authorList>
            <person name="Chesneau G."/>
            <person name="Torres-Cortes G."/>
            <person name="Briand M."/>
            <person name="Darrasse A."/>
            <person name="Preveaux A."/>
            <person name="Marais C."/>
            <person name="Jacques M.A."/>
            <person name="Shade A."/>
            <person name="Barret M."/>
        </authorList>
    </citation>
    <scope>NUCLEOTIDE SEQUENCE [LARGE SCALE GENOMIC DNA]</scope>
    <source>
        <strain evidence="1 4">CFBP13732</strain>
    </source>
</reference>
<dbReference type="SUPFAM" id="SSF53187">
    <property type="entry name" value="Zn-dependent exopeptidases"/>
    <property type="match status" value="1"/>
</dbReference>
<dbReference type="RefSeq" id="WP_137269805.1">
    <property type="nucleotide sequence ID" value="NZ_CP022725.1"/>
</dbReference>
<dbReference type="Pfam" id="PF10994">
    <property type="entry name" value="DUF2817"/>
    <property type="match status" value="1"/>
</dbReference>
<dbReference type="Proteomes" id="UP000661012">
    <property type="component" value="Unassembled WGS sequence"/>
</dbReference>
<sequence>MMEKTTLPDFRHQRDRFLRAAAKRGGTITSYPHPLRGPQDEALFTDVAVIGRADASQVMLIVSGTHGVEGYYGSDSQIAWLEGMADDPLPPAVALVLVHLINPWGTAHLRRVNEDNIDLNRNFLDFRSRVPENVAYPALHGIYTCRDLDGPERAAADAQMALACAGVGWSGVKRIVEAGQYQFPDGIFFGGSEASWSQQILQQIIARHLHRAQRIISFDLHTGAGAWGHAMLLAIAGHPYPAHDEAKRLFGEWLTVIVTGEDGESDTGVTATATGYLSQFMLDQLPETDLIQLVVECGTYDGREMHRRVRDDHWLHLYGDLHSEQASAVKQQLFEGFYPADPDWRALTALRTQQIFQRGWQALQQSVHSRP</sequence>
<evidence type="ECO:0000313" key="2">
    <source>
        <dbReference type="EMBL" id="TKJ86137.1"/>
    </source>
</evidence>
<evidence type="ECO:0000313" key="3">
    <source>
        <dbReference type="Proteomes" id="UP000306393"/>
    </source>
</evidence>
<protein>
    <submittedName>
        <fullName evidence="2">DUF2817 domain-containing protein</fullName>
    </submittedName>
</protein>
<dbReference type="AlphaFoldDB" id="A0A4V5U8H0"/>
<dbReference type="Proteomes" id="UP000306393">
    <property type="component" value="Unassembled WGS sequence"/>
</dbReference>
<evidence type="ECO:0000313" key="4">
    <source>
        <dbReference type="Proteomes" id="UP000661012"/>
    </source>
</evidence>
<evidence type="ECO:0000313" key="1">
    <source>
        <dbReference type="EMBL" id="MBD8108081.1"/>
    </source>
</evidence>
<name>A0A4V5U8H0_9GAMM</name>
<organism evidence="2 3">
    <name type="scientific">Erwinia persicina</name>
    <dbReference type="NCBI Taxonomy" id="55211"/>
    <lineage>
        <taxon>Bacteria</taxon>
        <taxon>Pseudomonadati</taxon>
        <taxon>Pseudomonadota</taxon>
        <taxon>Gammaproteobacteria</taxon>
        <taxon>Enterobacterales</taxon>
        <taxon>Erwiniaceae</taxon>
        <taxon>Erwinia</taxon>
    </lineage>
</organism>
<dbReference type="CDD" id="cd06233">
    <property type="entry name" value="M14-like"/>
    <property type="match status" value="1"/>
</dbReference>
<proteinExistence type="predicted"/>
<dbReference type="EMBL" id="QGAC01000020">
    <property type="protein sequence ID" value="TKJ86137.1"/>
    <property type="molecule type" value="Genomic_DNA"/>
</dbReference>
<dbReference type="OrthoDB" id="4014363at2"/>
<dbReference type="EMBL" id="JACYNN010000014">
    <property type="protein sequence ID" value="MBD8108081.1"/>
    <property type="molecule type" value="Genomic_DNA"/>
</dbReference>
<keyword evidence="4" id="KW-1185">Reference proteome</keyword>
<dbReference type="Gene3D" id="3.40.630.10">
    <property type="entry name" value="Zn peptidases"/>
    <property type="match status" value="1"/>
</dbReference>
<accession>A0A4V5U8H0</accession>
<reference evidence="2 3" key="1">
    <citation type="journal article" date="2019" name="Sci. Rep.">
        <title>Differences in resource use lead to coexistence of seed-transmitted microbial populations.</title>
        <authorList>
            <person name="Torres-Cortes G."/>
            <person name="Garcia B.J."/>
            <person name="Compant S."/>
            <person name="Rezki S."/>
            <person name="Jones P."/>
            <person name="Preveaux A."/>
            <person name="Briand M."/>
            <person name="Roulet A."/>
            <person name="Bouchez O."/>
            <person name="Jacobson D."/>
            <person name="Barret M."/>
        </authorList>
    </citation>
    <scope>NUCLEOTIDE SEQUENCE [LARGE SCALE GENOMIC DNA]</scope>
    <source>
        <strain evidence="2 3">CFBP13511</strain>
    </source>
</reference>
<gene>
    <name evidence="2" type="ORF">EpCFBP13511_18625</name>
    <name evidence="1" type="ORF">IFT93_16920</name>
</gene>